<feature type="domain" description="AAA+ ATPase" evidence="11">
    <location>
        <begin position="1753"/>
        <end position="1935"/>
    </location>
</feature>
<dbReference type="InterPro" id="IPR025662">
    <property type="entry name" value="Sigma_54_int_dom_ATP-bd_1"/>
</dbReference>
<dbReference type="InterPro" id="IPR003593">
    <property type="entry name" value="AAA+_ATPase"/>
</dbReference>
<evidence type="ECO:0000313" key="12">
    <source>
        <dbReference type="EMBL" id="RKP31877.1"/>
    </source>
</evidence>
<dbReference type="InterPro" id="IPR027417">
    <property type="entry name" value="P-loop_NTPase"/>
</dbReference>
<dbReference type="PROSITE" id="PS00675">
    <property type="entry name" value="SIGMA54_INTERACT_1"/>
    <property type="match status" value="1"/>
</dbReference>
<dbReference type="GO" id="GO:0016887">
    <property type="term" value="F:ATP hydrolysis activity"/>
    <property type="evidence" value="ECO:0007669"/>
    <property type="project" value="InterPro"/>
</dbReference>
<evidence type="ECO:0000256" key="6">
    <source>
        <dbReference type="ARBA" id="ARBA00022741"/>
    </source>
</evidence>
<organism evidence="12 13">
    <name type="scientific">Metschnikowia bicuspidata</name>
    <dbReference type="NCBI Taxonomy" id="27322"/>
    <lineage>
        <taxon>Eukaryota</taxon>
        <taxon>Fungi</taxon>
        <taxon>Dikarya</taxon>
        <taxon>Ascomycota</taxon>
        <taxon>Saccharomycotina</taxon>
        <taxon>Pichiomycetes</taxon>
        <taxon>Metschnikowiaceae</taxon>
        <taxon>Metschnikowia</taxon>
    </lineage>
</organism>
<dbReference type="SMART" id="SM00382">
    <property type="entry name" value="AAA"/>
    <property type="match status" value="6"/>
</dbReference>
<keyword evidence="9" id="KW-0539">Nucleus</keyword>
<evidence type="ECO:0000256" key="10">
    <source>
        <dbReference type="ARBA" id="ARBA00077000"/>
    </source>
</evidence>
<accession>A0A4P9ZFQ0</accession>
<dbReference type="PANTHER" id="PTHR48103">
    <property type="entry name" value="MIDASIN-RELATED"/>
    <property type="match status" value="1"/>
</dbReference>
<comment type="similarity">
    <text evidence="3">Belongs to the midasin family.</text>
</comment>
<keyword evidence="12" id="KW-0378">Hydrolase</keyword>
<dbReference type="Gene3D" id="3.40.50.300">
    <property type="entry name" value="P-loop containing nucleotide triphosphate hydrolases"/>
    <property type="match status" value="6"/>
</dbReference>
<evidence type="ECO:0000256" key="3">
    <source>
        <dbReference type="ARBA" id="ARBA00007188"/>
    </source>
</evidence>
<dbReference type="Pfam" id="PF07728">
    <property type="entry name" value="AAA_5"/>
    <property type="match status" value="8"/>
</dbReference>
<dbReference type="FunFam" id="3.40.50.300:FF:000712">
    <property type="entry name" value="Midasin"/>
    <property type="match status" value="1"/>
</dbReference>
<feature type="domain" description="AAA+ ATPase" evidence="11">
    <location>
        <begin position="646"/>
        <end position="908"/>
    </location>
</feature>
<dbReference type="GO" id="GO:0005524">
    <property type="term" value="F:ATP binding"/>
    <property type="evidence" value="ECO:0007669"/>
    <property type="project" value="UniProtKB-KW"/>
</dbReference>
<dbReference type="EMBL" id="ML004436">
    <property type="protein sequence ID" value="RKP31877.1"/>
    <property type="molecule type" value="Genomic_DNA"/>
</dbReference>
<evidence type="ECO:0000256" key="5">
    <source>
        <dbReference type="ARBA" id="ARBA00022553"/>
    </source>
</evidence>
<protein>
    <recommendedName>
        <fullName evidence="4">Midasin</fullName>
    </recommendedName>
    <alternativeName>
        <fullName evidence="10">MIDAS-containing protein</fullName>
    </alternativeName>
</protein>
<evidence type="ECO:0000256" key="7">
    <source>
        <dbReference type="ARBA" id="ARBA00022840"/>
    </source>
</evidence>
<evidence type="ECO:0000313" key="13">
    <source>
        <dbReference type="Proteomes" id="UP000268321"/>
    </source>
</evidence>
<evidence type="ECO:0000259" key="11">
    <source>
        <dbReference type="SMART" id="SM00382"/>
    </source>
</evidence>
<feature type="non-terminal residue" evidence="12">
    <location>
        <position position="3641"/>
    </location>
</feature>
<dbReference type="Pfam" id="PF17867">
    <property type="entry name" value="AAA_lid_7"/>
    <property type="match status" value="3"/>
</dbReference>
<evidence type="ECO:0000256" key="8">
    <source>
        <dbReference type="ARBA" id="ARBA00023186"/>
    </source>
</evidence>
<proteinExistence type="inferred from homology"/>
<feature type="domain" description="AAA+ ATPase" evidence="11">
    <location>
        <begin position="309"/>
        <end position="477"/>
    </location>
</feature>
<dbReference type="SUPFAM" id="SSF52540">
    <property type="entry name" value="P-loop containing nucleoside triphosphate hydrolases"/>
    <property type="match status" value="6"/>
</dbReference>
<comment type="subcellular location">
    <subcellularLocation>
        <location evidence="1">Nucleus</location>
        <location evidence="1">Nucleolus</location>
    </subcellularLocation>
    <subcellularLocation>
        <location evidence="2">Nucleus</location>
        <location evidence="2">Nucleoplasm</location>
    </subcellularLocation>
</comment>
<dbReference type="InterPro" id="IPR011704">
    <property type="entry name" value="ATPase_dyneun-rel_AAA"/>
</dbReference>
<keyword evidence="6" id="KW-0547">Nucleotide-binding</keyword>
<dbReference type="GO" id="GO:0005654">
    <property type="term" value="C:nucleoplasm"/>
    <property type="evidence" value="ECO:0007669"/>
    <property type="project" value="UniProtKB-SubCell"/>
</dbReference>
<feature type="domain" description="AAA+ ATPase" evidence="11">
    <location>
        <begin position="1081"/>
        <end position="1226"/>
    </location>
</feature>
<dbReference type="Pfam" id="PF21108">
    <property type="entry name" value="MDN1_4th"/>
    <property type="match status" value="1"/>
</dbReference>
<dbReference type="PANTHER" id="PTHR48103:SF2">
    <property type="entry name" value="MIDASIN"/>
    <property type="match status" value="1"/>
</dbReference>
<dbReference type="FunFam" id="3.40.50.300:FF:000142">
    <property type="entry name" value="Midasin"/>
    <property type="match status" value="1"/>
</dbReference>
<dbReference type="GO" id="GO:0000027">
    <property type="term" value="P:ribosomal large subunit assembly"/>
    <property type="evidence" value="ECO:0007669"/>
    <property type="project" value="TreeGrafter"/>
</dbReference>
<dbReference type="GO" id="GO:0000055">
    <property type="term" value="P:ribosomal large subunit export from nucleus"/>
    <property type="evidence" value="ECO:0007669"/>
    <property type="project" value="TreeGrafter"/>
</dbReference>
<keyword evidence="7" id="KW-0067">ATP-binding</keyword>
<dbReference type="InterPro" id="IPR048617">
    <property type="entry name" value="MDN1_AAA_lid_4"/>
</dbReference>
<dbReference type="Proteomes" id="UP000268321">
    <property type="component" value="Unassembled WGS sequence"/>
</dbReference>
<dbReference type="OrthoDB" id="5186at2759"/>
<dbReference type="InterPro" id="IPR041190">
    <property type="entry name" value="Midasin_AAA_lid_5"/>
</dbReference>
<dbReference type="FunFam" id="3.40.50.300:FF:000582">
    <property type="entry name" value="Midasin"/>
    <property type="match status" value="1"/>
</dbReference>
<name>A0A4P9ZFQ0_9ASCO</name>
<dbReference type="GO" id="GO:0030687">
    <property type="term" value="C:preribosome, large subunit precursor"/>
    <property type="evidence" value="ECO:0007669"/>
    <property type="project" value="TreeGrafter"/>
</dbReference>
<keyword evidence="8" id="KW-0143">Chaperone</keyword>
<evidence type="ECO:0000256" key="9">
    <source>
        <dbReference type="ARBA" id="ARBA00023242"/>
    </source>
</evidence>
<sequence length="3641" mass="408637">MDHSVAVDFTAAAVRYEKLRARFPAHNLPHAFRYSTNDPAAHNLERLALFALHPATTRACFYAYPTLFLDLIGRWVGSPALFEREYCNAHRTETPEVPGTVILAALSRVLPIFPECAGFVDSYLQTSGVLSRVLAAAAPSPDSFTQILLALYRIYRSQPDRPGRFVSSKKLYEILALGDDYAVPRYLAVRILCISLNASEASRDGMVATHVGSLSLEASYDGMTTIDYRFVDLVDAKLLSDYSNYFEVGGDPVPERTTRINSDMLSPAITCVCGVVIPKPRQTQPGPDSAVPTASAARVLRSLAQLYLRRKAVLLHGAAGSGKTFLINQFAAHVACASDIVKIHLGEQTDAKLLTGAYTSGERPGSFEWRTGVLATAVHEGKWVLVEDIDKAPTEVLSILLTLLEKRELSIPSRDEIIRAHDNFHLFATVRTQPGESGLGLLDIVGLRLWQCIAVETPGKMEIRAILTARFPVLHKLIPKFIGVYEAAARMYASPTFISLNRGSHPRVISIRDLMKFCARCSTMLYNSGVVSADDLLSTAMYEKIFFEAVECFGSALTDAGARDPLANVIGDILEIAPSRIGHYLANYIPVVHDHEEKIEIGRVLLKKSVNEKALYARKRLGTDASFAKTKHSRRLMEQVGVATQMCEPILLVGETGTGKTTIVQEMAKMMNKKLTVINVSQLTESGDLLGGYKPVNTKTVAIPLQERFESIFLATFSQKKNTRFSELLSKCFNRSQWKNVVKLWKEAIKMADGILAAQEDSDEELAARAPRKRRKLRGAEKSDLRDEWAKFKTQIDGFEAQATNLANSFVFDFVEGSLVKAVRNGEWLLLDEINLASPDTLESIADLLLDDASQRSVLLSEKGDIEPIVAHPDFRIFGCMNPSTDVGKRDLPVSIRSRFTEIYVHSPDKDHDDLTMIVDRYISRYAVGDDWVVEDIAELYLEAKAMAESNRIVDGAGQKPHFSIRTLTRTLVYVRDIVEIYGLRRALFEGFCMAFLTLLNKESEDLLMPLIERYTVAKLKNAKQVLARCMPAPADQERDYVQFKHYWMRKGPGEVSTPNYIITPFVEKNILNLVRATTSRKFPVLLQGPTSAGKTSMIKYLASITGHKFVRINNHEHTDLQEYLGTYVSDASGKLVFQEGVLVEALRKGYWIVLDELNLAPTDVLEALNRLLDDNRELFIPETQEFVHPHPDFMIFATQNPPGLYGGRKVLSRAFRNRFLELHFDNIPQDELGIILRERCAIAPSYARKIVEVYRQLSVRRQSSRLFEQKNSFATLRDLFRWAMRDAVGYDQLAANGYMLLAERVRSPEEKQVVKETLEKVMRVTLDMDAYYELLENKELMRFNTSIVWTKAIRRLAVLVETSIRYKEPLLLVGETGCGKTTICQILAHLLGRHLVTVNAHQNTETGDILGAQRPVRNRFEMRAAAMQSLLAFFAQAHITVPEAFRYDDLVKLFHANKNRVRDSVDTASVTALEEKICDASVLFEWSDGILVQAMRTGDFFLLDEISLAEDSVLERLNSVLEPERSLLLAEKGTEDTFIVAAESFQFLATMNPGGDYGKKELSPALRNRFTEIWVPSMEDPIDVKQIVAARLCDRYASFCCSLVDYSYWFAGMLSNGHTGSGVISLRDILAWVQFVNSCSDALPREVVFLHGALMVFIDALGTNNTAYLSANEETLSAQKVLCVRKLAEMCGLDLVPLYTSKHVRVEITNNALRAGHFEVPLKNPQAGTSVFNLDAPKTAANAMRVVRAMQGRKPILLEGSPGVGKTSLVAALANAVGCPLVRINLSEQTDLIDLFGSDTPVDGGSTGEFVWKDAPFLRAMKHGEWVLLDEMNLASQSVLEGLNACLDHRGEVYIPELDRSFPCHAKFRVFAAQNPQYQGGGRKGLPKSFVNRFSVVYMDMLKTEDLQIISGRLFPSIPADDRDRIISFISQLEHQVVVQKKWGQAGGPWEFNLRDTLRWMGLVHAKNGNVVSQNLDLTDFLDMIVCQRFRTAEDRQHAQNLFAAVFGERTQRDAYYDLGVDYMQAGGSMIARRPVLAYSNQYNDTRLLALQANFRVLESVVRSVNEGIPVILTGPTNAGKTNLIRFLASVVGVKLTEFSMNSDVDSMDILGGYEQVDLTRDMSRVVLKTFEVLNELAVLNTQTDSTDRALVGQCLALLDFMRDMVVDSDGFVQFVQRLALFVALFSHDQLAALLVQAQAVQEKIQTAAEVTFRWFDGMLVRAVSRGDWLVLDNANLCNPSVLDRLNSLLETNRSLLINECSQEDGSARVLTPHPDFRLFLTVNPKYGELSRAMRNRCIELYVDDLETRGTQFDRQCLAPGARPPSYFLSARDSSVRVLAAIHDTVGQSSAVLPSALAAILSGNSLYLVASWCSSMALSRKHEMDLQETTQQVQQHLVQAGYAARLGEVYRAIPQSLLNNQILHFHWNEYLLRVLSDAAQQVSSAEVTVLFEVAARILQARNMLAHVETRALKVSVHELSFLETSAAVLLNRAIRKPPKVQVYAYVRAVAQFVEEVFVRSLEPDFFLAAPVYASLLEIQCMWTCLVNSTRTQKLSHLRVYLQMSSEWLAENASLALVQRSASMITALDVGMNLTSGFSMVRIWKAFRQTYPASAAAWENYALLCALFLEFDAIVPRLHADAHEEAATLRELLMRLHNDVVAGTVLADELEQLFAVMGLTIQRLADLSGSLVIERKNRLVAEYTHAHNIVESAAYFRRVDSQALLRLAQYTTKSTMSLVNASRNTMLAPYPRLFDSLWTDGDAVTPLFTNTLVTATLDKTVDMRNCPGKFLDQGLSDMTALRDVLAEHSEHLLDAADARFARILEQWTREVLAAHDIAGVTRPDAEMLALVEQNCEPAAANVIKTYLWPVLHILGQSPTVGQLGRAWVLFSTGCIQLFVPSSLFDPAIEEHVKATVLGAVRASFEQIVQSWEHVRLALSGDEPVSLERNGPAVPEKSAAKCEVFRNLESIDPLFDECNAFMESDVGPEPMAKLLEAAENLHATLNVLRVRVFEKNTDAFLHRLRSKFGIYADLNEILSGFVYGAKLGLQLMMVQQRQDSAHVVLPCSWGLEVSNVLNHASIERTFDAIKLVTKSLDNSSVLCEKLMHFFINVCFFNSHASLESLVTVTTEAFQTLYYRWYYRKLKAEESEAKEGAFYRHKDDDDADYDFRELFPDFDEVMTLSSDHLQPNDGFDDAYYAIAESYVQFYLAREQCSLACLIEQGAQLSSELRVQRPDLVEDQSNSSQLAALLHMMTQLQSSFSTEPDRAASFYHDANAYEYSRAMKLILALYGTVSGLLRQWHEHATLQNIHLAAEEFLSYPSSFPVNKLLHKVEVIFGLVTEWQKFASSQVSLKDHLAALAQLIVSWRRLELLSWKSIFQQEELTVKKSIGKWWYHLFETIVIPLYGHDEDELPQSPTMILSALNVFMGEAKLGEFESRLDLLKAFRNHARGVASYATNIVNGLSNLITFYDLFVPQINEHILQTRKTLEKDVAEVILLASWKDVNIDVLKQSSRKSHSSLYKLVRKYRALLSTPVTFMIEKGYVGEPAAVRELPILAAAYVTRLRDEKLQILSLCQQSDAWQQRPAPLRNMDTLENNMRVYTERIAAHEHPRIYEYAQSVVGEMERLRRDTPSMLNDDTK</sequence>
<dbReference type="FunFam" id="3.40.50.300:FF:001368">
    <property type="entry name" value="Midasin"/>
    <property type="match status" value="1"/>
</dbReference>
<dbReference type="Pfam" id="PF17865">
    <property type="entry name" value="AAA_lid_5"/>
    <property type="match status" value="1"/>
</dbReference>
<gene>
    <name evidence="12" type="ORF">METBISCDRAFT_8795</name>
</gene>
<feature type="domain" description="AAA+ ATPase" evidence="11">
    <location>
        <begin position="1367"/>
        <end position="1580"/>
    </location>
</feature>
<evidence type="ECO:0000256" key="2">
    <source>
        <dbReference type="ARBA" id="ARBA00004642"/>
    </source>
</evidence>
<dbReference type="CDD" id="cd00009">
    <property type="entry name" value="AAA"/>
    <property type="match status" value="4"/>
</dbReference>
<evidence type="ECO:0000256" key="1">
    <source>
        <dbReference type="ARBA" id="ARBA00004604"/>
    </source>
</evidence>
<reference evidence="13" key="1">
    <citation type="journal article" date="2018" name="Nat. Microbiol.">
        <title>Leveraging single-cell genomics to expand the fungal tree of life.</title>
        <authorList>
            <person name="Ahrendt S.R."/>
            <person name="Quandt C.A."/>
            <person name="Ciobanu D."/>
            <person name="Clum A."/>
            <person name="Salamov A."/>
            <person name="Andreopoulos B."/>
            <person name="Cheng J.F."/>
            <person name="Woyke T."/>
            <person name="Pelin A."/>
            <person name="Henrissat B."/>
            <person name="Reynolds N.K."/>
            <person name="Benny G.L."/>
            <person name="Smith M.E."/>
            <person name="James T.Y."/>
            <person name="Grigoriev I.V."/>
        </authorList>
    </citation>
    <scope>NUCLEOTIDE SEQUENCE [LARGE SCALE GENOMIC DNA]</scope>
    <source>
        <strain evidence="13">Baker2002</strain>
    </source>
</reference>
<dbReference type="InterPro" id="IPR040848">
    <property type="entry name" value="AAA_lid_7"/>
</dbReference>
<evidence type="ECO:0000256" key="4">
    <source>
        <dbReference type="ARBA" id="ARBA00017143"/>
    </source>
</evidence>
<keyword evidence="5" id="KW-0597">Phosphoprotein</keyword>
<keyword evidence="13" id="KW-1185">Reference proteome</keyword>
<feature type="domain" description="AAA+ ATPase" evidence="11">
    <location>
        <begin position="2068"/>
        <end position="2306"/>
    </location>
</feature>
<dbReference type="GO" id="GO:0005730">
    <property type="term" value="C:nucleolus"/>
    <property type="evidence" value="ECO:0007669"/>
    <property type="project" value="UniProtKB-SubCell"/>
</dbReference>